<dbReference type="GO" id="GO:0032968">
    <property type="term" value="P:positive regulation of transcription elongation by RNA polymerase II"/>
    <property type="evidence" value="ECO:0007669"/>
    <property type="project" value="TreeGrafter"/>
</dbReference>
<dbReference type="GO" id="GO:0006368">
    <property type="term" value="P:transcription elongation by RNA polymerase II"/>
    <property type="evidence" value="ECO:0007669"/>
    <property type="project" value="InterPro"/>
</dbReference>
<evidence type="ECO:0000259" key="5">
    <source>
        <dbReference type="Pfam" id="PF05179"/>
    </source>
</evidence>
<dbReference type="GO" id="GO:0000993">
    <property type="term" value="F:RNA polymerase II complex binding"/>
    <property type="evidence" value="ECO:0007669"/>
    <property type="project" value="TreeGrafter"/>
</dbReference>
<dbReference type="InterPro" id="IPR007852">
    <property type="entry name" value="Cdc73/Parafibromin"/>
</dbReference>
<keyword evidence="7" id="KW-1185">Reference proteome</keyword>
<keyword evidence="3" id="KW-0804">Transcription</keyword>
<dbReference type="InterPro" id="IPR038103">
    <property type="entry name" value="CDC73_C_sf"/>
</dbReference>
<dbReference type="PANTHER" id="PTHR12466:SF8">
    <property type="entry name" value="PARAFIBROMIN"/>
    <property type="match status" value="1"/>
</dbReference>
<dbReference type="Gene3D" id="3.40.50.11990">
    <property type="entry name" value="RNA polymerase II accessory factor, Cdc73 C-terminal domain"/>
    <property type="match status" value="1"/>
</dbReference>
<dbReference type="InParanoid" id="G0R6C9"/>
<evidence type="ECO:0000256" key="3">
    <source>
        <dbReference type="ARBA" id="ARBA00023163"/>
    </source>
</evidence>
<keyword evidence="4" id="KW-0539">Nucleus</keyword>
<dbReference type="OrthoDB" id="313165at2759"/>
<evidence type="ECO:0000313" key="6">
    <source>
        <dbReference type="EMBL" id="EGR26974.1"/>
    </source>
</evidence>
<evidence type="ECO:0000313" key="7">
    <source>
        <dbReference type="Proteomes" id="UP000008983"/>
    </source>
</evidence>
<name>G0R6C9_ICHMU</name>
<evidence type="ECO:0000256" key="4">
    <source>
        <dbReference type="ARBA" id="ARBA00023242"/>
    </source>
</evidence>
<dbReference type="PANTHER" id="PTHR12466">
    <property type="entry name" value="CDC73 DOMAIN PROTEIN"/>
    <property type="match status" value="1"/>
</dbReference>
<comment type="subcellular location">
    <subcellularLocation>
        <location evidence="1">Nucleus</location>
    </subcellularLocation>
</comment>
<dbReference type="InterPro" id="IPR031336">
    <property type="entry name" value="CDC73_C"/>
</dbReference>
<gene>
    <name evidence="6" type="ORF">IMG5_203730</name>
</gene>
<dbReference type="GeneID" id="14903036"/>
<proteinExistence type="inferred from homology"/>
<protein>
    <recommendedName>
        <fullName evidence="5">Cell division control protein 73 C-terminal domain-containing protein</fullName>
    </recommendedName>
</protein>
<dbReference type="Pfam" id="PF05179">
    <property type="entry name" value="CDC73_C"/>
    <property type="match status" value="1"/>
</dbReference>
<evidence type="ECO:0000256" key="1">
    <source>
        <dbReference type="ARBA" id="ARBA00004123"/>
    </source>
</evidence>
<comment type="similarity">
    <text evidence="2">Belongs to the CDC73 family.</text>
</comment>
<dbReference type="STRING" id="857967.G0R6C9"/>
<dbReference type="eggNOG" id="KOG3786">
    <property type="taxonomic scope" value="Eukaryota"/>
</dbReference>
<dbReference type="Proteomes" id="UP000008983">
    <property type="component" value="Unassembled WGS sequence"/>
</dbReference>
<dbReference type="OMA" id="NEWSIVF"/>
<dbReference type="GO" id="GO:0016593">
    <property type="term" value="C:Cdc73/Paf1 complex"/>
    <property type="evidence" value="ECO:0007669"/>
    <property type="project" value="InterPro"/>
</dbReference>
<dbReference type="EMBL" id="GL984395">
    <property type="protein sequence ID" value="EGR26974.1"/>
    <property type="molecule type" value="Genomic_DNA"/>
</dbReference>
<organism evidence="6 7">
    <name type="scientific">Ichthyophthirius multifiliis</name>
    <name type="common">White spot disease agent</name>
    <name type="synonym">Ich</name>
    <dbReference type="NCBI Taxonomy" id="5932"/>
    <lineage>
        <taxon>Eukaryota</taxon>
        <taxon>Sar</taxon>
        <taxon>Alveolata</taxon>
        <taxon>Ciliophora</taxon>
        <taxon>Intramacronucleata</taxon>
        <taxon>Oligohymenophorea</taxon>
        <taxon>Hymenostomatida</taxon>
        <taxon>Ophryoglenina</taxon>
        <taxon>Ichthyophthirius</taxon>
    </lineage>
</organism>
<reference evidence="6 7" key="1">
    <citation type="submission" date="2011-07" db="EMBL/GenBank/DDBJ databases">
        <authorList>
            <person name="Coyne R."/>
            <person name="Brami D."/>
            <person name="Johnson J."/>
            <person name="Hostetler J."/>
            <person name="Hannick L."/>
            <person name="Clark T."/>
            <person name="Cassidy-Hanley D."/>
            <person name="Inman J."/>
        </authorList>
    </citation>
    <scope>NUCLEOTIDE SEQUENCE [LARGE SCALE GENOMIC DNA]</scope>
    <source>
        <strain evidence="6 7">G5</strain>
    </source>
</reference>
<sequence length="219" mass="25926">MLRAKNNTNFKGYLKYLEEGKVQNSTVCISQAENFKLQINYSCLLKDFVEKKIKPIIVVPSMGRSGNISLYNSKQFISDGNYVDSENKYYDGVERTIQIEKDIKGYKFTFEIYDNVGTFERRNNNKGKWDRVVAVFVTGQKYQFKSWPLENNIPTQLDQIRGFYLRYSEQPIPEQVGNWNVKVLDIFRHKRHLDKAAHDLFWIELENFLTQPRIQKDQK</sequence>
<dbReference type="RefSeq" id="XP_004023858.1">
    <property type="nucleotide sequence ID" value="XM_004023809.1"/>
</dbReference>
<feature type="domain" description="Cell division control protein 73 C-terminal" evidence="5">
    <location>
        <begin position="52"/>
        <end position="208"/>
    </location>
</feature>
<evidence type="ECO:0000256" key="2">
    <source>
        <dbReference type="ARBA" id="ARBA00010427"/>
    </source>
</evidence>
<accession>G0R6C9</accession>
<dbReference type="AlphaFoldDB" id="G0R6C9"/>